<dbReference type="Pfam" id="PF00440">
    <property type="entry name" value="TetR_N"/>
    <property type="match status" value="1"/>
</dbReference>
<dbReference type="Proteomes" id="UP000199423">
    <property type="component" value="Unassembled WGS sequence"/>
</dbReference>
<proteinExistence type="predicted"/>
<dbReference type="RefSeq" id="WP_092867373.1">
    <property type="nucleotide sequence ID" value="NZ_FPCH01000002.1"/>
</dbReference>
<dbReference type="PANTHER" id="PTHR30055">
    <property type="entry name" value="HTH-TYPE TRANSCRIPTIONAL REGULATOR RUTR"/>
    <property type="match status" value="1"/>
</dbReference>
<accession>A0A1I7NF55</accession>
<dbReference type="GO" id="GO:0000976">
    <property type="term" value="F:transcription cis-regulatory region binding"/>
    <property type="evidence" value="ECO:0007669"/>
    <property type="project" value="TreeGrafter"/>
</dbReference>
<dbReference type="STRING" id="51670.SAMN04488557_1907"/>
<evidence type="ECO:0000313" key="6">
    <source>
        <dbReference type="EMBL" id="SFV33288.1"/>
    </source>
</evidence>
<feature type="DNA-binding region" description="H-T-H motif" evidence="4">
    <location>
        <begin position="34"/>
        <end position="53"/>
    </location>
</feature>
<keyword evidence="3" id="KW-0804">Transcription</keyword>
<evidence type="ECO:0000256" key="2">
    <source>
        <dbReference type="ARBA" id="ARBA00023125"/>
    </source>
</evidence>
<dbReference type="GO" id="GO:0045892">
    <property type="term" value="P:negative regulation of DNA-templated transcription"/>
    <property type="evidence" value="ECO:0007669"/>
    <property type="project" value="InterPro"/>
</dbReference>
<evidence type="ECO:0000256" key="3">
    <source>
        <dbReference type="ARBA" id="ARBA00023163"/>
    </source>
</evidence>
<evidence type="ECO:0000313" key="7">
    <source>
        <dbReference type="Proteomes" id="UP000199423"/>
    </source>
</evidence>
<dbReference type="SUPFAM" id="SSF46689">
    <property type="entry name" value="Homeodomain-like"/>
    <property type="match status" value="1"/>
</dbReference>
<protein>
    <submittedName>
        <fullName evidence="6">Regulatory protein, tetR family</fullName>
    </submittedName>
</protein>
<keyword evidence="7" id="KW-1185">Reference proteome</keyword>
<dbReference type="PANTHER" id="PTHR30055:SF151">
    <property type="entry name" value="TRANSCRIPTIONAL REGULATORY PROTEIN"/>
    <property type="match status" value="1"/>
</dbReference>
<gene>
    <name evidence="6" type="ORF">SAMN04488557_1907</name>
</gene>
<dbReference type="InterPro" id="IPR036271">
    <property type="entry name" value="Tet_transcr_reg_TetR-rel_C_sf"/>
</dbReference>
<evidence type="ECO:0000256" key="1">
    <source>
        <dbReference type="ARBA" id="ARBA00023015"/>
    </source>
</evidence>
<dbReference type="InterPro" id="IPR004111">
    <property type="entry name" value="Repressor_TetR_C"/>
</dbReference>
<dbReference type="InterPro" id="IPR001647">
    <property type="entry name" value="HTH_TetR"/>
</dbReference>
<keyword evidence="2 4" id="KW-0238">DNA-binding</keyword>
<dbReference type="InterPro" id="IPR009057">
    <property type="entry name" value="Homeodomain-like_sf"/>
</dbReference>
<keyword evidence="1" id="KW-0805">Transcription regulation</keyword>
<name>A0A1I7NF55_9HYPH</name>
<feature type="domain" description="HTH tetR-type" evidence="5">
    <location>
        <begin position="11"/>
        <end position="71"/>
    </location>
</feature>
<dbReference type="PROSITE" id="PS50977">
    <property type="entry name" value="HTH_TETR_2"/>
    <property type="match status" value="1"/>
</dbReference>
<sequence length="230" mass="24869">MAEPKSRARRGVERSEILDAAFNLFASTGEQGFSIRKLGAVLGVDPMTVLHHFGSKAELLRAIADRALRDIEMPVSTSNWQSDLKAVANVYRTLAHRHPLVFPLHFRYNATGPTDHISSEVVYCALRQAGLADADVAGLGLAFYAFVLGFALAEAEGLLRPIGPGDETELEGLEPETYKATRSLIPALKTLDPDAAFDNSINVFIFGVAALAARRPDNSAHKSKVGFATH</sequence>
<dbReference type="GO" id="GO:0003700">
    <property type="term" value="F:DNA-binding transcription factor activity"/>
    <property type="evidence" value="ECO:0007669"/>
    <property type="project" value="TreeGrafter"/>
</dbReference>
<dbReference type="EMBL" id="FPCH01000002">
    <property type="protein sequence ID" value="SFV33288.1"/>
    <property type="molecule type" value="Genomic_DNA"/>
</dbReference>
<dbReference type="Gene3D" id="1.10.357.10">
    <property type="entry name" value="Tetracycline Repressor, domain 2"/>
    <property type="match status" value="1"/>
</dbReference>
<dbReference type="PRINTS" id="PR00455">
    <property type="entry name" value="HTHTETR"/>
</dbReference>
<reference evidence="7" key="1">
    <citation type="submission" date="2016-10" db="EMBL/GenBank/DDBJ databases">
        <authorList>
            <person name="Varghese N."/>
            <person name="Submissions S."/>
        </authorList>
    </citation>
    <scope>NUCLEOTIDE SEQUENCE [LARGE SCALE GENOMIC DNA]</scope>
    <source>
        <strain evidence="7">DSM 1565</strain>
    </source>
</reference>
<evidence type="ECO:0000259" key="5">
    <source>
        <dbReference type="PROSITE" id="PS50977"/>
    </source>
</evidence>
<dbReference type="AlphaFoldDB" id="A0A1I7NF55"/>
<dbReference type="InterPro" id="IPR050109">
    <property type="entry name" value="HTH-type_TetR-like_transc_reg"/>
</dbReference>
<dbReference type="Pfam" id="PF02909">
    <property type="entry name" value="TetR_C_1"/>
    <property type="match status" value="1"/>
</dbReference>
<organism evidence="6 7">
    <name type="scientific">Hyphomicrobium facile</name>
    <dbReference type="NCBI Taxonomy" id="51670"/>
    <lineage>
        <taxon>Bacteria</taxon>
        <taxon>Pseudomonadati</taxon>
        <taxon>Pseudomonadota</taxon>
        <taxon>Alphaproteobacteria</taxon>
        <taxon>Hyphomicrobiales</taxon>
        <taxon>Hyphomicrobiaceae</taxon>
        <taxon>Hyphomicrobium</taxon>
    </lineage>
</organism>
<dbReference type="OrthoDB" id="4541465at2"/>
<dbReference type="Gene3D" id="1.10.10.60">
    <property type="entry name" value="Homeodomain-like"/>
    <property type="match status" value="1"/>
</dbReference>
<evidence type="ECO:0000256" key="4">
    <source>
        <dbReference type="PROSITE-ProRule" id="PRU00335"/>
    </source>
</evidence>
<dbReference type="SUPFAM" id="SSF48498">
    <property type="entry name" value="Tetracyclin repressor-like, C-terminal domain"/>
    <property type="match status" value="1"/>
</dbReference>